<keyword evidence="4" id="KW-1185">Reference proteome</keyword>
<gene>
    <name evidence="3" type="ORF">GCM10023351_34910</name>
</gene>
<evidence type="ECO:0000256" key="1">
    <source>
        <dbReference type="SAM" id="MobiDB-lite"/>
    </source>
</evidence>
<dbReference type="EMBL" id="BAABKO010000008">
    <property type="protein sequence ID" value="GAA4786103.1"/>
    <property type="molecule type" value="Genomic_DNA"/>
</dbReference>
<evidence type="ECO:0000313" key="3">
    <source>
        <dbReference type="EMBL" id="GAA4786103.1"/>
    </source>
</evidence>
<keyword evidence="2" id="KW-0732">Signal</keyword>
<sequence>MRTTRPLLLAASASALALGLTACSTTGGGGANELDWEDSPLYEYTNAGYGGDLSVEEQQAQADEQNREIEEKTAACMQEQGFEYIPNLDNGGVVYSEDDGVWDPESREWVEQYGYGIFNDPYAEQNAEMSEQGEEYVDPNADYVATLSESEQTAFYEVLYGESPSEEESMDPEFDWDAFYETADQGCYNTASNEVYGSDQWEDLYEQFQPLMDAMNELYTTTQESDAMVELDAEWAACMADADYAQYTKQTQPTEELYEQQNAFWEDQNAAMEEIDWETATEEELEAMSQSTDPSQTDEWKQAAEDEIPLALADLDCREATDYRDRALEIQFELEEQFIADNKADLEAYKAAAEQAS</sequence>
<comment type="caution">
    <text evidence="3">The sequence shown here is derived from an EMBL/GenBank/DDBJ whole genome shotgun (WGS) entry which is preliminary data.</text>
</comment>
<accession>A0ABP9ATR8</accession>
<reference evidence="4" key="1">
    <citation type="journal article" date="2019" name="Int. J. Syst. Evol. Microbiol.">
        <title>The Global Catalogue of Microorganisms (GCM) 10K type strain sequencing project: providing services to taxonomists for standard genome sequencing and annotation.</title>
        <authorList>
            <consortium name="The Broad Institute Genomics Platform"/>
            <consortium name="The Broad Institute Genome Sequencing Center for Infectious Disease"/>
            <person name="Wu L."/>
            <person name="Ma J."/>
        </authorList>
    </citation>
    <scope>NUCLEOTIDE SEQUENCE [LARGE SCALE GENOMIC DNA]</scope>
    <source>
        <strain evidence="4">JCM 18537</strain>
    </source>
</reference>
<evidence type="ECO:0000313" key="4">
    <source>
        <dbReference type="Proteomes" id="UP001501645"/>
    </source>
</evidence>
<feature type="region of interest" description="Disordered" evidence="1">
    <location>
        <begin position="285"/>
        <end position="304"/>
    </location>
</feature>
<dbReference type="Proteomes" id="UP001501645">
    <property type="component" value="Unassembled WGS sequence"/>
</dbReference>
<feature type="chain" id="PRO_5045707689" evidence="2">
    <location>
        <begin position="18"/>
        <end position="357"/>
    </location>
</feature>
<dbReference type="RefSeq" id="WP_345442305.1">
    <property type="nucleotide sequence ID" value="NZ_BAABKO010000008.1"/>
</dbReference>
<name>A0ABP9ATR8_9MICO</name>
<protein>
    <submittedName>
        <fullName evidence="3">Uncharacterized protein</fullName>
    </submittedName>
</protein>
<feature type="compositionally biased region" description="Polar residues" evidence="1">
    <location>
        <begin position="288"/>
        <end position="297"/>
    </location>
</feature>
<dbReference type="PROSITE" id="PS51257">
    <property type="entry name" value="PROKAR_LIPOPROTEIN"/>
    <property type="match status" value="1"/>
</dbReference>
<organism evidence="3 4">
    <name type="scientific">Microbacterium gilvum</name>
    <dbReference type="NCBI Taxonomy" id="1336204"/>
    <lineage>
        <taxon>Bacteria</taxon>
        <taxon>Bacillati</taxon>
        <taxon>Actinomycetota</taxon>
        <taxon>Actinomycetes</taxon>
        <taxon>Micrococcales</taxon>
        <taxon>Microbacteriaceae</taxon>
        <taxon>Microbacterium</taxon>
    </lineage>
</organism>
<evidence type="ECO:0000256" key="2">
    <source>
        <dbReference type="SAM" id="SignalP"/>
    </source>
</evidence>
<proteinExistence type="predicted"/>
<feature type="signal peptide" evidence="2">
    <location>
        <begin position="1"/>
        <end position="17"/>
    </location>
</feature>